<dbReference type="AlphaFoldDB" id="W0ECL8"/>
<proteinExistence type="inferred from homology"/>
<dbReference type="NCBIfam" id="TIGR01574">
    <property type="entry name" value="miaB-methiolase"/>
    <property type="match status" value="1"/>
</dbReference>
<feature type="binding site" evidence="13">
    <location>
        <position position="15"/>
    </location>
    <ligand>
        <name>[4Fe-4S] cluster</name>
        <dbReference type="ChEBI" id="CHEBI:49883"/>
        <label>1</label>
    </ligand>
</feature>
<dbReference type="Gene3D" id="3.40.50.12160">
    <property type="entry name" value="Methylthiotransferase, N-terminal domain"/>
    <property type="match status" value="1"/>
</dbReference>
<feature type="binding site" evidence="13">
    <location>
        <position position="164"/>
    </location>
    <ligand>
        <name>[4Fe-4S] cluster</name>
        <dbReference type="ChEBI" id="CHEBI:49883"/>
        <label>2</label>
        <note>4Fe-4S-S-AdoMet</note>
    </ligand>
</feature>
<gene>
    <name evidence="13" type="primary">miaB</name>
    <name evidence="17" type="ORF">DESME_07595</name>
</gene>
<dbReference type="InterPro" id="IPR006638">
    <property type="entry name" value="Elp3/MiaA/NifB-like_rSAM"/>
</dbReference>
<dbReference type="PANTHER" id="PTHR43020:SF2">
    <property type="entry name" value="MITOCHONDRIAL TRNA METHYLTHIOTRANSFERASE CDK5RAP1"/>
    <property type="match status" value="1"/>
</dbReference>
<keyword evidence="3 13" id="KW-0808">Transferase</keyword>
<dbReference type="NCBIfam" id="TIGR00089">
    <property type="entry name" value="MiaB/RimO family radical SAM methylthiotransferase"/>
    <property type="match status" value="1"/>
</dbReference>
<keyword evidence="5 13" id="KW-0479">Metal-binding</keyword>
<feature type="binding site" evidence="13">
    <location>
        <position position="167"/>
    </location>
    <ligand>
        <name>[4Fe-4S] cluster</name>
        <dbReference type="ChEBI" id="CHEBI:49883"/>
        <label>2</label>
        <note>4Fe-4S-S-AdoMet</note>
    </ligand>
</feature>
<comment type="function">
    <text evidence="1 13">Catalyzes the methylthiolation of N6-(dimethylallyl)adenosine (i(6)A), leading to the formation of 2-methylthio-N6-(dimethylallyl)adenosine (ms(2)i(6)A) at position 37 in tRNAs that read codons beginning with uridine.</text>
</comment>
<feature type="domain" description="Radical SAM core" evidence="16">
    <location>
        <begin position="146"/>
        <end position="376"/>
    </location>
</feature>
<feature type="domain" description="MTTase N-terminal" evidence="15">
    <location>
        <begin position="6"/>
        <end position="124"/>
    </location>
</feature>
<keyword evidence="13" id="KW-0963">Cytoplasm</keyword>
<comment type="subcellular location">
    <subcellularLocation>
        <location evidence="13">Cytoplasm</location>
    </subcellularLocation>
</comment>
<evidence type="ECO:0000256" key="12">
    <source>
        <dbReference type="ARBA" id="ARBA00081141"/>
    </source>
</evidence>
<evidence type="ECO:0000259" key="14">
    <source>
        <dbReference type="PROSITE" id="PS50926"/>
    </source>
</evidence>
<feature type="domain" description="TRAM" evidence="14">
    <location>
        <begin position="379"/>
        <end position="442"/>
    </location>
</feature>
<dbReference type="SFLD" id="SFLDG01061">
    <property type="entry name" value="methylthiotransferase"/>
    <property type="match status" value="1"/>
</dbReference>
<evidence type="ECO:0000256" key="3">
    <source>
        <dbReference type="ARBA" id="ARBA00022679"/>
    </source>
</evidence>
<evidence type="ECO:0000256" key="13">
    <source>
        <dbReference type="HAMAP-Rule" id="MF_01864"/>
    </source>
</evidence>
<dbReference type="InterPro" id="IPR013848">
    <property type="entry name" value="Methylthiotransferase_N"/>
</dbReference>
<keyword evidence="18" id="KW-1185">Reference proteome</keyword>
<evidence type="ECO:0000256" key="4">
    <source>
        <dbReference type="ARBA" id="ARBA00022691"/>
    </source>
</evidence>
<dbReference type="OrthoDB" id="9805215at2"/>
<evidence type="ECO:0000256" key="2">
    <source>
        <dbReference type="ARBA" id="ARBA00022485"/>
    </source>
</evidence>
<keyword evidence="4 13" id="KW-0949">S-adenosyl-L-methionine</keyword>
<organism evidence="17 18">
    <name type="scientific">Desulfitobacterium metallireducens DSM 15288</name>
    <dbReference type="NCBI Taxonomy" id="871968"/>
    <lineage>
        <taxon>Bacteria</taxon>
        <taxon>Bacillati</taxon>
        <taxon>Bacillota</taxon>
        <taxon>Clostridia</taxon>
        <taxon>Eubacteriales</taxon>
        <taxon>Desulfitobacteriaceae</taxon>
        <taxon>Desulfitobacterium</taxon>
    </lineage>
</organism>
<dbReference type="eggNOG" id="COG0621">
    <property type="taxonomic scope" value="Bacteria"/>
</dbReference>
<dbReference type="InterPro" id="IPR058240">
    <property type="entry name" value="rSAM_sf"/>
</dbReference>
<dbReference type="SMART" id="SM00729">
    <property type="entry name" value="Elp3"/>
    <property type="match status" value="1"/>
</dbReference>
<dbReference type="FunFam" id="3.40.50.12160:FF:000003">
    <property type="entry name" value="CDK5 regulatory subunit-associated protein 1"/>
    <property type="match status" value="1"/>
</dbReference>
<evidence type="ECO:0000259" key="16">
    <source>
        <dbReference type="PROSITE" id="PS51918"/>
    </source>
</evidence>
<evidence type="ECO:0000256" key="7">
    <source>
        <dbReference type="ARBA" id="ARBA00023014"/>
    </source>
</evidence>
<accession>W0ECL8</accession>
<dbReference type="SFLD" id="SFLDG01082">
    <property type="entry name" value="B12-binding_domain_containing"/>
    <property type="match status" value="1"/>
</dbReference>
<evidence type="ECO:0000256" key="8">
    <source>
        <dbReference type="ARBA" id="ARBA00033765"/>
    </source>
</evidence>
<evidence type="ECO:0000259" key="15">
    <source>
        <dbReference type="PROSITE" id="PS51449"/>
    </source>
</evidence>
<keyword evidence="7 13" id="KW-0411">Iron-sulfur</keyword>
<dbReference type="EC" id="2.8.4.3" evidence="8 13"/>
<dbReference type="InterPro" id="IPR002792">
    <property type="entry name" value="TRAM_dom"/>
</dbReference>
<evidence type="ECO:0000313" key="18">
    <source>
        <dbReference type="Proteomes" id="UP000010847"/>
    </source>
</evidence>
<comment type="catalytic activity">
    <reaction evidence="9 13">
        <text>N(6)-dimethylallyladenosine(37) in tRNA + (sulfur carrier)-SH + AH2 + 2 S-adenosyl-L-methionine = 2-methylsulfanyl-N(6)-dimethylallyladenosine(37) in tRNA + (sulfur carrier)-H + 5'-deoxyadenosine + L-methionine + A + S-adenosyl-L-homocysteine + 2 H(+)</text>
        <dbReference type="Rhea" id="RHEA:37067"/>
        <dbReference type="Rhea" id="RHEA-COMP:10375"/>
        <dbReference type="Rhea" id="RHEA-COMP:10376"/>
        <dbReference type="Rhea" id="RHEA-COMP:14737"/>
        <dbReference type="Rhea" id="RHEA-COMP:14739"/>
        <dbReference type="ChEBI" id="CHEBI:13193"/>
        <dbReference type="ChEBI" id="CHEBI:15378"/>
        <dbReference type="ChEBI" id="CHEBI:17319"/>
        <dbReference type="ChEBI" id="CHEBI:17499"/>
        <dbReference type="ChEBI" id="CHEBI:29917"/>
        <dbReference type="ChEBI" id="CHEBI:57844"/>
        <dbReference type="ChEBI" id="CHEBI:57856"/>
        <dbReference type="ChEBI" id="CHEBI:59789"/>
        <dbReference type="ChEBI" id="CHEBI:64428"/>
        <dbReference type="ChEBI" id="CHEBI:74415"/>
        <dbReference type="ChEBI" id="CHEBI:74417"/>
        <dbReference type="EC" id="2.8.4.3"/>
    </reaction>
</comment>
<dbReference type="PANTHER" id="PTHR43020">
    <property type="entry name" value="CDK5 REGULATORY SUBUNIT-ASSOCIATED PROTEIN 1"/>
    <property type="match status" value="1"/>
</dbReference>
<dbReference type="SUPFAM" id="SSF102114">
    <property type="entry name" value="Radical SAM enzymes"/>
    <property type="match status" value="1"/>
</dbReference>
<dbReference type="KEGG" id="dmt:DESME_07595"/>
<evidence type="ECO:0000256" key="11">
    <source>
        <dbReference type="ARBA" id="ARBA00080698"/>
    </source>
</evidence>
<comment type="subunit">
    <text evidence="13">Monomer.</text>
</comment>
<dbReference type="GO" id="GO:0035597">
    <property type="term" value="F:tRNA-2-methylthio-N(6)-dimethylallyladenosine(37) synthase activity"/>
    <property type="evidence" value="ECO:0007669"/>
    <property type="project" value="UniProtKB-EC"/>
</dbReference>
<dbReference type="InterPro" id="IPR007197">
    <property type="entry name" value="rSAM"/>
</dbReference>
<dbReference type="STRING" id="871968.DESME_07595"/>
<dbReference type="SFLD" id="SFLDS00029">
    <property type="entry name" value="Radical_SAM"/>
    <property type="match status" value="1"/>
</dbReference>
<evidence type="ECO:0000256" key="6">
    <source>
        <dbReference type="ARBA" id="ARBA00023004"/>
    </source>
</evidence>
<dbReference type="InterPro" id="IPR023404">
    <property type="entry name" value="rSAM_horseshoe"/>
</dbReference>
<dbReference type="Proteomes" id="UP000010847">
    <property type="component" value="Chromosome"/>
</dbReference>
<dbReference type="InterPro" id="IPR020612">
    <property type="entry name" value="Methylthiotransferase_CS"/>
</dbReference>
<dbReference type="PROSITE" id="PS50926">
    <property type="entry name" value="TRAM"/>
    <property type="match status" value="1"/>
</dbReference>
<dbReference type="HAMAP" id="MF_01864">
    <property type="entry name" value="tRNA_metthiotr_MiaB"/>
    <property type="match status" value="1"/>
</dbReference>
<dbReference type="PROSITE" id="PS51449">
    <property type="entry name" value="MTTASE_N"/>
    <property type="match status" value="1"/>
</dbReference>
<reference evidence="17 18" key="1">
    <citation type="submission" date="2013-12" db="EMBL/GenBank/DDBJ databases">
        <authorList>
            <consortium name="DOE Joint Genome Institute"/>
            <person name="Smidt H."/>
            <person name="Huntemann M."/>
            <person name="Han J."/>
            <person name="Chen A."/>
            <person name="Kyrpides N."/>
            <person name="Mavromatis K."/>
            <person name="Markowitz V."/>
            <person name="Palaniappan K."/>
            <person name="Ivanova N."/>
            <person name="Schaumberg A."/>
            <person name="Pati A."/>
            <person name="Liolios K."/>
            <person name="Nordberg H.P."/>
            <person name="Cantor M.N."/>
            <person name="Hua S.X."/>
            <person name="Woyke T."/>
        </authorList>
    </citation>
    <scope>NUCLEOTIDE SEQUENCE [LARGE SCALE GENOMIC DNA]</scope>
    <source>
        <strain evidence="18">DSM 15288</strain>
    </source>
</reference>
<dbReference type="InterPro" id="IPR005839">
    <property type="entry name" value="Methylthiotransferase"/>
</dbReference>
<evidence type="ECO:0000313" key="17">
    <source>
        <dbReference type="EMBL" id="AHF06949.1"/>
    </source>
</evidence>
<dbReference type="Pfam" id="PF04055">
    <property type="entry name" value="Radical_SAM"/>
    <property type="match status" value="1"/>
</dbReference>
<dbReference type="Gene3D" id="3.80.30.20">
    <property type="entry name" value="tm_1862 like domain"/>
    <property type="match status" value="1"/>
</dbReference>
<evidence type="ECO:0000256" key="5">
    <source>
        <dbReference type="ARBA" id="ARBA00022723"/>
    </source>
</evidence>
<comment type="similarity">
    <text evidence="13">Belongs to the methylthiotransferase family. MiaB subfamily.</text>
</comment>
<evidence type="ECO:0000256" key="1">
    <source>
        <dbReference type="ARBA" id="ARBA00003234"/>
    </source>
</evidence>
<dbReference type="EMBL" id="CP007032">
    <property type="protein sequence ID" value="AHF06949.1"/>
    <property type="molecule type" value="Genomic_DNA"/>
</dbReference>
<comment type="cofactor">
    <cofactor evidence="13">
        <name>[4Fe-4S] cluster</name>
        <dbReference type="ChEBI" id="CHEBI:49883"/>
    </cofactor>
    <text evidence="13">Binds 2 [4Fe-4S] clusters. One cluster is coordinated with 3 cysteines and an exchangeable S-adenosyl-L-methionine.</text>
</comment>
<dbReference type="FunFam" id="3.80.30.20:FF:000001">
    <property type="entry name" value="tRNA-2-methylthio-N(6)-dimethylallyladenosine synthase 2"/>
    <property type="match status" value="1"/>
</dbReference>
<dbReference type="GO" id="GO:0051539">
    <property type="term" value="F:4 iron, 4 sulfur cluster binding"/>
    <property type="evidence" value="ECO:0007669"/>
    <property type="project" value="UniProtKB-UniRule"/>
</dbReference>
<feature type="binding site" evidence="13">
    <location>
        <position position="85"/>
    </location>
    <ligand>
        <name>[4Fe-4S] cluster</name>
        <dbReference type="ChEBI" id="CHEBI:49883"/>
        <label>1</label>
    </ligand>
</feature>
<name>W0ECL8_9FIRM</name>
<dbReference type="Pfam" id="PF01938">
    <property type="entry name" value="TRAM"/>
    <property type="match status" value="1"/>
</dbReference>
<dbReference type="InterPro" id="IPR006463">
    <property type="entry name" value="MiaB_methiolase"/>
</dbReference>
<dbReference type="PROSITE" id="PS51918">
    <property type="entry name" value="RADICAL_SAM"/>
    <property type="match status" value="1"/>
</dbReference>
<dbReference type="GO" id="GO:0046872">
    <property type="term" value="F:metal ion binding"/>
    <property type="evidence" value="ECO:0007669"/>
    <property type="project" value="UniProtKB-KW"/>
</dbReference>
<dbReference type="RefSeq" id="WP_006715365.1">
    <property type="nucleotide sequence ID" value="NZ_CP007032.1"/>
</dbReference>
<keyword evidence="6 13" id="KW-0408">Iron</keyword>
<keyword evidence="2 13" id="KW-0004">4Fe-4S</keyword>
<feature type="binding site" evidence="13">
    <location>
        <position position="51"/>
    </location>
    <ligand>
        <name>[4Fe-4S] cluster</name>
        <dbReference type="ChEBI" id="CHEBI:49883"/>
        <label>1</label>
    </ligand>
</feature>
<dbReference type="SFLD" id="SFLDF00273">
    <property type="entry name" value="(dimethylallyl)adenosine_tRNA"/>
    <property type="match status" value="1"/>
</dbReference>
<dbReference type="HOGENOM" id="CLU_018697_2_0_9"/>
<evidence type="ECO:0000256" key="9">
    <source>
        <dbReference type="ARBA" id="ARBA00051425"/>
    </source>
</evidence>
<dbReference type="PROSITE" id="PS01278">
    <property type="entry name" value="MTTASE_RADICAL"/>
    <property type="match status" value="1"/>
</dbReference>
<protein>
    <recommendedName>
        <fullName evidence="10 13">tRNA-2-methylthio-N(6)-dimethylallyladenosine synthase</fullName>
        <ecNumber evidence="8 13">2.8.4.3</ecNumber>
    </recommendedName>
    <alternativeName>
        <fullName evidence="12 13">(Dimethylallyl)adenosine tRNA methylthiotransferase MiaB</fullName>
    </alternativeName>
    <alternativeName>
        <fullName evidence="11 13">tRNA-i(6)A37 methylthiotransferase</fullName>
    </alternativeName>
</protein>
<feature type="binding site" evidence="13">
    <location>
        <position position="160"/>
    </location>
    <ligand>
        <name>[4Fe-4S] cluster</name>
        <dbReference type="ChEBI" id="CHEBI:49883"/>
        <label>2</label>
        <note>4Fe-4S-S-AdoMet</note>
    </ligand>
</feature>
<keyword evidence="13" id="KW-0819">tRNA processing</keyword>
<evidence type="ECO:0000256" key="10">
    <source>
        <dbReference type="ARBA" id="ARBA00068570"/>
    </source>
</evidence>
<dbReference type="Pfam" id="PF00919">
    <property type="entry name" value="UPF0004"/>
    <property type="match status" value="1"/>
</dbReference>
<sequence>MNHQDKKVVTLAYGCQMSERDADTLTAISAQEGYIRSNDLENADLIIINTCCVRESAENKILGKIGEMKKLKEKNPHLKIAVSGCMVQQPGALERLQHRAPHVDIWAGTHNLPEFGRLIQQAEENQKVAEVWDEPGPALEATPLAEKGKLKASVNISYGCNNFCTYCIVPHVRGRERSRKPEDILCEVQELVESGCKEITLLGQNVNSYGHDLDISYDFADLLKQVDKIPGLLRVRFLTSHPKDLSDKLIGAVAAGEHLCEHFHLPIQSGSNEILKRMNRKYTREYYLNRIEKIREIIPEASITTDVIVGFPGETEGDFEQTLDIIDTVRFSQAFTFMYSKRSGTPAAVMPDQIPLDVKKRRLQLLMDHQNDQSLEWRKGMLGKIYEVLVEGPSKSNPDRLTGRTPGNELVVFSGDLELKGSLVKVRMLEARSWTLLGEIVTSLAGIS</sequence>
<dbReference type="GO" id="GO:0005829">
    <property type="term" value="C:cytosol"/>
    <property type="evidence" value="ECO:0007669"/>
    <property type="project" value="TreeGrafter"/>
</dbReference>
<dbReference type="CDD" id="cd01335">
    <property type="entry name" value="Radical_SAM"/>
    <property type="match status" value="1"/>
</dbReference>
<dbReference type="InterPro" id="IPR038135">
    <property type="entry name" value="Methylthiotransferase_N_sf"/>
</dbReference>